<proteinExistence type="predicted"/>
<accession>A0A059KH45</accession>
<evidence type="ECO:0000313" key="1">
    <source>
        <dbReference type="EMBL" id="KDB50690.1"/>
    </source>
</evidence>
<evidence type="ECO:0000313" key="2">
    <source>
        <dbReference type="Proteomes" id="UP000026714"/>
    </source>
</evidence>
<gene>
    <name evidence="1" type="ORF">X805_36770</name>
</gene>
<dbReference type="AlphaFoldDB" id="A0A059KH45"/>
<sequence>MAESIRDAVKAQTGPRAMKLFQDAITQFDGEFGPGDFTTLGFKSVQAMRPQVKALEEVGLVEAQKDDVDQRRKSISVTGKGWLVHWCILTHGS</sequence>
<dbReference type="SUPFAM" id="SSF46785">
    <property type="entry name" value="Winged helix' DNA-binding domain"/>
    <property type="match status" value="1"/>
</dbReference>
<organism evidence="1 2">
    <name type="scientific">Sphaerotilus natans subsp. natans DSM 6575</name>
    <dbReference type="NCBI Taxonomy" id="1286631"/>
    <lineage>
        <taxon>Bacteria</taxon>
        <taxon>Pseudomonadati</taxon>
        <taxon>Pseudomonadota</taxon>
        <taxon>Betaproteobacteria</taxon>
        <taxon>Burkholderiales</taxon>
        <taxon>Sphaerotilaceae</taxon>
        <taxon>Sphaerotilus</taxon>
    </lineage>
</organism>
<keyword evidence="2" id="KW-1185">Reference proteome</keyword>
<comment type="caution">
    <text evidence="1">The sequence shown here is derived from an EMBL/GenBank/DDBJ whole genome shotgun (WGS) entry which is preliminary data.</text>
</comment>
<dbReference type="Proteomes" id="UP000026714">
    <property type="component" value="Unassembled WGS sequence"/>
</dbReference>
<dbReference type="InterPro" id="IPR036388">
    <property type="entry name" value="WH-like_DNA-bd_sf"/>
</dbReference>
<dbReference type="Gene3D" id="1.10.10.10">
    <property type="entry name" value="Winged helix-like DNA-binding domain superfamily/Winged helix DNA-binding domain"/>
    <property type="match status" value="1"/>
</dbReference>
<protein>
    <recommendedName>
        <fullName evidence="3">HTH marR-type domain-containing protein</fullName>
    </recommendedName>
</protein>
<name>A0A059KH45_9BURK</name>
<reference evidence="1 2" key="1">
    <citation type="journal article" date="2014" name="FEMS Microbiol. Ecol.">
        <title>Sphaerotilus natans encrusted with nanoball-shaped Fe(III) oxide minerals formed by nitrate-reducing mixotrophic Fe(II) oxidation.</title>
        <authorList>
            <person name="Park S."/>
            <person name="Kim D.H."/>
            <person name="Lee J.H."/>
            <person name="Hur H.G."/>
        </authorList>
    </citation>
    <scope>NUCLEOTIDE SEQUENCE [LARGE SCALE GENOMIC DNA]</scope>
    <source>
        <strain evidence="1 2">DSM 6575</strain>
    </source>
</reference>
<dbReference type="EMBL" id="AZRA01000118">
    <property type="protein sequence ID" value="KDB50690.1"/>
    <property type="molecule type" value="Genomic_DNA"/>
</dbReference>
<evidence type="ECO:0008006" key="3">
    <source>
        <dbReference type="Google" id="ProtNLM"/>
    </source>
</evidence>
<dbReference type="InterPro" id="IPR036390">
    <property type="entry name" value="WH_DNA-bd_sf"/>
</dbReference>